<gene>
    <name evidence="2" type="ORF">PGLA1383_LOCUS691</name>
    <name evidence="3" type="ORF">PGLA2088_LOCUS48021</name>
</gene>
<dbReference type="EMBL" id="CAJNNV010000162">
    <property type="protein sequence ID" value="CAE8581676.1"/>
    <property type="molecule type" value="Genomic_DNA"/>
</dbReference>
<name>A0A813LJU9_POLGL</name>
<comment type="caution">
    <text evidence="3">The sequence shown here is derived from an EMBL/GenBank/DDBJ whole genome shotgun (WGS) entry which is preliminary data.</text>
</comment>
<dbReference type="OrthoDB" id="444355at2759"/>
<dbReference type="InterPro" id="IPR049213">
    <property type="entry name" value="DUF6816"/>
</dbReference>
<dbReference type="AlphaFoldDB" id="A0A813LJU9"/>
<proteinExistence type="predicted"/>
<evidence type="ECO:0000313" key="5">
    <source>
        <dbReference type="Proteomes" id="UP000654075"/>
    </source>
</evidence>
<evidence type="ECO:0000259" key="1">
    <source>
        <dbReference type="Pfam" id="PF20670"/>
    </source>
</evidence>
<evidence type="ECO:0000313" key="3">
    <source>
        <dbReference type="EMBL" id="CAE8735783.1"/>
    </source>
</evidence>
<keyword evidence="5" id="KW-1185">Reference proteome</keyword>
<organism evidence="3 4">
    <name type="scientific">Polarella glacialis</name>
    <name type="common">Dinoflagellate</name>
    <dbReference type="NCBI Taxonomy" id="89957"/>
    <lineage>
        <taxon>Eukaryota</taxon>
        <taxon>Sar</taxon>
        <taxon>Alveolata</taxon>
        <taxon>Dinophyceae</taxon>
        <taxon>Suessiales</taxon>
        <taxon>Suessiaceae</taxon>
        <taxon>Polarella</taxon>
    </lineage>
</organism>
<dbReference type="Proteomes" id="UP000654075">
    <property type="component" value="Unassembled WGS sequence"/>
</dbReference>
<protein>
    <recommendedName>
        <fullName evidence="1">DUF6816 domain-containing protein</fullName>
    </recommendedName>
</protein>
<dbReference type="Proteomes" id="UP000626109">
    <property type="component" value="Unassembled WGS sequence"/>
</dbReference>
<dbReference type="OMA" id="YFPDWLE"/>
<evidence type="ECO:0000313" key="2">
    <source>
        <dbReference type="EMBL" id="CAE8581676.1"/>
    </source>
</evidence>
<dbReference type="Pfam" id="PF20670">
    <property type="entry name" value="DUF6816"/>
    <property type="match status" value="1"/>
</dbReference>
<accession>A0A813LJU9</accession>
<sequence length="239" mass="26493">MEGRWRVTQTLVAYNAPLGREFLAYGNDQVAQKVLQEQQKQLGIPVEFELRYLRTQRNNTVEDRAFNVRSRLDAFAGKQVVKSVGYVDVPANTREDALKAGNGPEDPLLTTIINFKGAVQKIFITAFQTEQDKEGNVWRGLASQRTVFAAPGAGYNPLTVDEEAVTAIRRGPNNNDNNTKGVRGRFRLLGYLNPNDKLFFKAGNKAVTIADYSLQYSYVGEVEQPSTTATATTTTSPPI</sequence>
<dbReference type="EMBL" id="CAJNNW010036589">
    <property type="protein sequence ID" value="CAE8735783.1"/>
    <property type="molecule type" value="Genomic_DNA"/>
</dbReference>
<evidence type="ECO:0000313" key="4">
    <source>
        <dbReference type="Proteomes" id="UP000626109"/>
    </source>
</evidence>
<feature type="domain" description="DUF6816" evidence="1">
    <location>
        <begin position="1"/>
        <end position="84"/>
    </location>
</feature>
<reference evidence="3" key="1">
    <citation type="submission" date="2021-02" db="EMBL/GenBank/DDBJ databases">
        <authorList>
            <person name="Dougan E. K."/>
            <person name="Rhodes N."/>
            <person name="Thang M."/>
            <person name="Chan C."/>
        </authorList>
    </citation>
    <scope>NUCLEOTIDE SEQUENCE</scope>
</reference>